<dbReference type="GO" id="GO:0007156">
    <property type="term" value="P:homophilic cell adhesion via plasma membrane adhesion molecules"/>
    <property type="evidence" value="ECO:0007669"/>
    <property type="project" value="InterPro"/>
</dbReference>
<evidence type="ECO:0000256" key="1">
    <source>
        <dbReference type="ARBA" id="ARBA00004251"/>
    </source>
</evidence>
<evidence type="ECO:0000256" key="12">
    <source>
        <dbReference type="SAM" id="Phobius"/>
    </source>
</evidence>
<accession>A0A8C2WNC1</accession>
<evidence type="ECO:0000256" key="11">
    <source>
        <dbReference type="PROSITE-ProRule" id="PRU00043"/>
    </source>
</evidence>
<keyword evidence="15" id="KW-1185">Reference proteome</keyword>
<feature type="transmembrane region" description="Helical" evidence="12">
    <location>
        <begin position="162"/>
        <end position="185"/>
    </location>
</feature>
<dbReference type="PROSITE" id="PS00232">
    <property type="entry name" value="CADHERIN_1"/>
    <property type="match status" value="1"/>
</dbReference>
<dbReference type="InterPro" id="IPR002126">
    <property type="entry name" value="Cadherin-like_dom"/>
</dbReference>
<proteinExistence type="predicted"/>
<evidence type="ECO:0000256" key="10">
    <source>
        <dbReference type="ARBA" id="ARBA00023180"/>
    </source>
</evidence>
<comment type="subcellular location">
    <subcellularLocation>
        <location evidence="1">Cell membrane</location>
        <topology evidence="1">Single-pass type I membrane protein</topology>
    </subcellularLocation>
</comment>
<dbReference type="PANTHER" id="PTHR24028">
    <property type="entry name" value="CADHERIN-87A"/>
    <property type="match status" value="1"/>
</dbReference>
<evidence type="ECO:0000256" key="5">
    <source>
        <dbReference type="ARBA" id="ARBA00022737"/>
    </source>
</evidence>
<evidence type="ECO:0000256" key="7">
    <source>
        <dbReference type="ARBA" id="ARBA00022889"/>
    </source>
</evidence>
<dbReference type="Proteomes" id="UP000694565">
    <property type="component" value="Unplaced"/>
</dbReference>
<dbReference type="Pfam" id="PF00028">
    <property type="entry name" value="Cadherin"/>
    <property type="match status" value="1"/>
</dbReference>
<keyword evidence="6 11" id="KW-0106">Calcium</keyword>
<dbReference type="PROSITE" id="PS50268">
    <property type="entry name" value="CADHERIN_2"/>
    <property type="match status" value="2"/>
</dbReference>
<keyword evidence="10" id="KW-0325">Glycoprotein</keyword>
<keyword evidence="5" id="KW-0677">Repeat</keyword>
<evidence type="ECO:0000313" key="15">
    <source>
        <dbReference type="Proteomes" id="UP000694565"/>
    </source>
</evidence>
<dbReference type="Gene3D" id="2.60.40.60">
    <property type="entry name" value="Cadherins"/>
    <property type="match status" value="2"/>
</dbReference>
<evidence type="ECO:0000259" key="13">
    <source>
        <dbReference type="PROSITE" id="PS50268"/>
    </source>
</evidence>
<dbReference type="AlphaFoldDB" id="A0A8C2WNC1"/>
<dbReference type="InterPro" id="IPR020894">
    <property type="entry name" value="Cadherin_CS"/>
</dbReference>
<keyword evidence="8 12" id="KW-1133">Transmembrane helix</keyword>
<evidence type="ECO:0000256" key="9">
    <source>
        <dbReference type="ARBA" id="ARBA00023136"/>
    </source>
</evidence>
<reference evidence="14" key="2">
    <citation type="submission" date="2025-09" db="UniProtKB">
        <authorList>
            <consortium name="Ensembl"/>
        </authorList>
    </citation>
    <scope>IDENTIFICATION</scope>
</reference>
<reference evidence="14" key="1">
    <citation type="submission" date="2025-08" db="UniProtKB">
        <authorList>
            <consortium name="Ensembl"/>
        </authorList>
    </citation>
    <scope>IDENTIFICATION</scope>
</reference>
<dbReference type="SUPFAM" id="SSF49313">
    <property type="entry name" value="Cadherin-like"/>
    <property type="match status" value="2"/>
</dbReference>
<dbReference type="InterPro" id="IPR050174">
    <property type="entry name" value="Protocadherin/Cadherin-CA"/>
</dbReference>
<keyword evidence="4" id="KW-0732">Signal</keyword>
<keyword evidence="3 12" id="KW-0812">Transmembrane</keyword>
<dbReference type="Ensembl" id="ENSCLMT00005003625.1">
    <property type="protein sequence ID" value="ENSCLMP00005003296.1"/>
    <property type="gene ID" value="ENSCLMG00005001910.1"/>
</dbReference>
<evidence type="ECO:0000256" key="6">
    <source>
        <dbReference type="ARBA" id="ARBA00022837"/>
    </source>
</evidence>
<keyword evidence="7" id="KW-0130">Cell adhesion</keyword>
<organism evidence="14 15">
    <name type="scientific">Cyclopterus lumpus</name>
    <name type="common">Lumpsucker</name>
    <dbReference type="NCBI Taxonomy" id="8103"/>
    <lineage>
        <taxon>Eukaryota</taxon>
        <taxon>Metazoa</taxon>
        <taxon>Chordata</taxon>
        <taxon>Craniata</taxon>
        <taxon>Vertebrata</taxon>
        <taxon>Euteleostomi</taxon>
        <taxon>Actinopterygii</taxon>
        <taxon>Neopterygii</taxon>
        <taxon>Teleostei</taxon>
        <taxon>Neoteleostei</taxon>
        <taxon>Acanthomorphata</taxon>
        <taxon>Eupercaria</taxon>
        <taxon>Perciformes</taxon>
        <taxon>Cottioidei</taxon>
        <taxon>Cottales</taxon>
        <taxon>Cyclopteridae</taxon>
        <taxon>Cyclopterus</taxon>
    </lineage>
</organism>
<sequence>MLVTDGILDRELQSEYTITVTATDAGSPPLSSVKVITILVLDINDNRPTFTQSESPRGYLVTKVVAVDADSGHNAWLSYRIIKATRPNLFMVGLHTGEIRTVRAFTEDDEAKQTVVVSITDNGPESLSATATVHVMIGDGLPVLNELFEFADESQHNDNLTLYLIIALTTVSSLLIMLISGVFYFKLCRRSYAYRSTTDSLPVFPTTYLPPFTDISPQTKTIGQHKNPRQL</sequence>
<dbReference type="GO" id="GO:0005509">
    <property type="term" value="F:calcium ion binding"/>
    <property type="evidence" value="ECO:0007669"/>
    <property type="project" value="UniProtKB-UniRule"/>
</dbReference>
<evidence type="ECO:0000256" key="8">
    <source>
        <dbReference type="ARBA" id="ARBA00022989"/>
    </source>
</evidence>
<protein>
    <recommendedName>
        <fullName evidence="13">Cadherin domain-containing protein</fullName>
    </recommendedName>
</protein>
<dbReference type="SMART" id="SM00112">
    <property type="entry name" value="CA"/>
    <property type="match status" value="2"/>
</dbReference>
<feature type="domain" description="Cadherin" evidence="13">
    <location>
        <begin position="53"/>
        <end position="148"/>
    </location>
</feature>
<name>A0A8C2WNC1_CYCLU</name>
<feature type="domain" description="Cadherin" evidence="13">
    <location>
        <begin position="8"/>
        <end position="50"/>
    </location>
</feature>
<evidence type="ECO:0000313" key="14">
    <source>
        <dbReference type="Ensembl" id="ENSCLMP00005003296.1"/>
    </source>
</evidence>
<dbReference type="GO" id="GO:0009653">
    <property type="term" value="P:anatomical structure morphogenesis"/>
    <property type="evidence" value="ECO:0007669"/>
    <property type="project" value="UniProtKB-ARBA"/>
</dbReference>
<keyword evidence="2" id="KW-1003">Cell membrane</keyword>
<dbReference type="GeneTree" id="ENSGT00940000159725"/>
<evidence type="ECO:0000256" key="3">
    <source>
        <dbReference type="ARBA" id="ARBA00022692"/>
    </source>
</evidence>
<dbReference type="InterPro" id="IPR015919">
    <property type="entry name" value="Cadherin-like_sf"/>
</dbReference>
<evidence type="ECO:0000256" key="4">
    <source>
        <dbReference type="ARBA" id="ARBA00022729"/>
    </source>
</evidence>
<dbReference type="PANTHER" id="PTHR24028:SF236">
    <property type="entry name" value="PROTOCADHERIN GAMMA-C3"/>
    <property type="match status" value="1"/>
</dbReference>
<dbReference type="CDD" id="cd11304">
    <property type="entry name" value="Cadherin_repeat"/>
    <property type="match status" value="2"/>
</dbReference>
<keyword evidence="9 12" id="KW-0472">Membrane</keyword>
<dbReference type="FunFam" id="2.60.40.60:FF:000004">
    <property type="entry name" value="Protocadherin 1 gamma 2"/>
    <property type="match status" value="1"/>
</dbReference>
<dbReference type="GO" id="GO:0005886">
    <property type="term" value="C:plasma membrane"/>
    <property type="evidence" value="ECO:0007669"/>
    <property type="project" value="UniProtKB-SubCell"/>
</dbReference>
<dbReference type="PRINTS" id="PR00205">
    <property type="entry name" value="CADHERIN"/>
</dbReference>
<evidence type="ECO:0000256" key="2">
    <source>
        <dbReference type="ARBA" id="ARBA00022475"/>
    </source>
</evidence>